<accession>A0A1C4Y293</accession>
<dbReference type="STRING" id="121616.GA0070216_105326"/>
<keyword evidence="2" id="KW-1185">Reference proteome</keyword>
<dbReference type="EMBL" id="FMCU01000005">
    <property type="protein sequence ID" value="SCF14834.1"/>
    <property type="molecule type" value="Genomic_DNA"/>
</dbReference>
<gene>
    <name evidence="1" type="ORF">GA0070216_105326</name>
</gene>
<organism evidence="1 2">
    <name type="scientific">Micromonospora matsumotoense</name>
    <dbReference type="NCBI Taxonomy" id="121616"/>
    <lineage>
        <taxon>Bacteria</taxon>
        <taxon>Bacillati</taxon>
        <taxon>Actinomycetota</taxon>
        <taxon>Actinomycetes</taxon>
        <taxon>Micromonosporales</taxon>
        <taxon>Micromonosporaceae</taxon>
        <taxon>Micromonospora</taxon>
    </lineage>
</organism>
<dbReference type="RefSeq" id="WP_176738950.1">
    <property type="nucleotide sequence ID" value="NZ_FMCU01000005.1"/>
</dbReference>
<dbReference type="AlphaFoldDB" id="A0A1C4Y293"/>
<evidence type="ECO:0000313" key="2">
    <source>
        <dbReference type="Proteomes" id="UP000198797"/>
    </source>
</evidence>
<reference evidence="2" key="1">
    <citation type="submission" date="2016-06" db="EMBL/GenBank/DDBJ databases">
        <authorList>
            <person name="Varghese N."/>
            <person name="Submissions Spin"/>
        </authorList>
    </citation>
    <scope>NUCLEOTIDE SEQUENCE [LARGE SCALE GENOMIC DNA]</scope>
    <source>
        <strain evidence="2">DSM 44100</strain>
    </source>
</reference>
<dbReference type="Proteomes" id="UP000198797">
    <property type="component" value="Unassembled WGS sequence"/>
</dbReference>
<evidence type="ECO:0000313" key="1">
    <source>
        <dbReference type="EMBL" id="SCF14834.1"/>
    </source>
</evidence>
<protein>
    <submittedName>
        <fullName evidence="1">Uncharacterized protein</fullName>
    </submittedName>
</protein>
<proteinExistence type="predicted"/>
<sequence>MEEQIALAVATALATKGAEAFGAGAREAIASLFRLVRDRFGAGTRESVVLDGAVEHPEEQWRQTALASALAEVMARDPQFATALKSEWHRLAGPSIIAAQGQVANHFSGTAEKVVQARDVRGDIVF</sequence>
<name>A0A1C4Y293_9ACTN</name>